<proteinExistence type="predicted"/>
<dbReference type="AlphaFoldDB" id="A0A168R235"/>
<evidence type="ECO:0000313" key="1">
    <source>
        <dbReference type="EMBL" id="OAB48488.1"/>
    </source>
</evidence>
<gene>
    <name evidence="1" type="ORF">PBAT_02315</name>
</gene>
<dbReference type="OrthoDB" id="1920918at2"/>
<protein>
    <submittedName>
        <fullName evidence="1">Uncharacterized protein</fullName>
    </submittedName>
</protein>
<evidence type="ECO:0000313" key="2">
    <source>
        <dbReference type="Proteomes" id="UP000077355"/>
    </source>
</evidence>
<dbReference type="Proteomes" id="UP000077355">
    <property type="component" value="Unassembled WGS sequence"/>
</dbReference>
<keyword evidence="2" id="KW-1185">Reference proteome</keyword>
<name>A0A168R235_9BACL</name>
<dbReference type="EMBL" id="LVJI01000001">
    <property type="protein sequence ID" value="OAB48488.1"/>
    <property type="molecule type" value="Genomic_DNA"/>
</dbReference>
<accession>A0A168R235</accession>
<reference evidence="1 2" key="1">
    <citation type="submission" date="2016-03" db="EMBL/GenBank/DDBJ databases">
        <title>Draft genome sequence of Paenibacillus antarcticus CECT 5836.</title>
        <authorList>
            <person name="Shin S.-K."/>
            <person name="Yi H."/>
        </authorList>
    </citation>
    <scope>NUCLEOTIDE SEQUENCE [LARGE SCALE GENOMIC DNA]</scope>
    <source>
        <strain evidence="1 2">CECT 5836</strain>
    </source>
</reference>
<organism evidence="1 2">
    <name type="scientific">Paenibacillus antarcticus</name>
    <dbReference type="NCBI Taxonomy" id="253703"/>
    <lineage>
        <taxon>Bacteria</taxon>
        <taxon>Bacillati</taxon>
        <taxon>Bacillota</taxon>
        <taxon>Bacilli</taxon>
        <taxon>Bacillales</taxon>
        <taxon>Paenibacillaceae</taxon>
        <taxon>Paenibacillus</taxon>
    </lineage>
</organism>
<sequence>MQYEPDEQDIIDGITYDRQGRMEYNPLFHFNHGKHYTTSELIYICKYYEIDGRRNMSLAIGKTIKSITSTVWKLRQSGKWDYYKNFDDEAWETIPI</sequence>
<comment type="caution">
    <text evidence="1">The sequence shown here is derived from an EMBL/GenBank/DDBJ whole genome shotgun (WGS) entry which is preliminary data.</text>
</comment>